<sequence>MRDASTTEFRGMEYLSKAYPCRSADQVENPPLLGACWEQHSQLKRGGWNGGRDEGSGESEEGEAGHIGFALSATLQTLMAASSVFCKTIRRLNRKEKKIFKAVKKTKIQTKILADAAVASASAAAASASATAASAPAAAASAASSNLSDEEDCEPNYTSQDTQRITENGDRNAKRCDRCSRDLICGWFHGHGSN</sequence>
<dbReference type="HOGENOM" id="CLU_1403751_0_0_1"/>
<organism evidence="1 2">
    <name type="scientific">Daphnia pulex</name>
    <name type="common">Water flea</name>
    <dbReference type="NCBI Taxonomy" id="6669"/>
    <lineage>
        <taxon>Eukaryota</taxon>
        <taxon>Metazoa</taxon>
        <taxon>Ecdysozoa</taxon>
        <taxon>Arthropoda</taxon>
        <taxon>Crustacea</taxon>
        <taxon>Branchiopoda</taxon>
        <taxon>Diplostraca</taxon>
        <taxon>Cladocera</taxon>
        <taxon>Anomopoda</taxon>
        <taxon>Daphniidae</taxon>
        <taxon>Daphnia</taxon>
    </lineage>
</organism>
<reference evidence="1 2" key="1">
    <citation type="journal article" date="2011" name="Science">
        <title>The ecoresponsive genome of Daphnia pulex.</title>
        <authorList>
            <person name="Colbourne J.K."/>
            <person name="Pfrender M.E."/>
            <person name="Gilbert D."/>
            <person name="Thomas W.K."/>
            <person name="Tucker A."/>
            <person name="Oakley T.H."/>
            <person name="Tokishita S."/>
            <person name="Aerts A."/>
            <person name="Arnold G.J."/>
            <person name="Basu M.K."/>
            <person name="Bauer D.J."/>
            <person name="Caceres C.E."/>
            <person name="Carmel L."/>
            <person name="Casola C."/>
            <person name="Choi J.H."/>
            <person name="Detter J.C."/>
            <person name="Dong Q."/>
            <person name="Dusheyko S."/>
            <person name="Eads B.D."/>
            <person name="Frohlich T."/>
            <person name="Geiler-Samerotte K.A."/>
            <person name="Gerlach D."/>
            <person name="Hatcher P."/>
            <person name="Jogdeo S."/>
            <person name="Krijgsveld J."/>
            <person name="Kriventseva E.V."/>
            <person name="Kultz D."/>
            <person name="Laforsch C."/>
            <person name="Lindquist E."/>
            <person name="Lopez J."/>
            <person name="Manak J.R."/>
            <person name="Muller J."/>
            <person name="Pangilinan J."/>
            <person name="Patwardhan R.P."/>
            <person name="Pitluck S."/>
            <person name="Pritham E.J."/>
            <person name="Rechtsteiner A."/>
            <person name="Rho M."/>
            <person name="Rogozin I.B."/>
            <person name="Sakarya O."/>
            <person name="Salamov A."/>
            <person name="Schaack S."/>
            <person name="Shapiro H."/>
            <person name="Shiga Y."/>
            <person name="Skalitzky C."/>
            <person name="Smith Z."/>
            <person name="Souvorov A."/>
            <person name="Sung W."/>
            <person name="Tang Z."/>
            <person name="Tsuchiya D."/>
            <person name="Tu H."/>
            <person name="Vos H."/>
            <person name="Wang M."/>
            <person name="Wolf Y.I."/>
            <person name="Yamagata H."/>
            <person name="Yamada T."/>
            <person name="Ye Y."/>
            <person name="Shaw J.R."/>
            <person name="Andrews J."/>
            <person name="Crease T.J."/>
            <person name="Tang H."/>
            <person name="Lucas S.M."/>
            <person name="Robertson H.M."/>
            <person name="Bork P."/>
            <person name="Koonin E.V."/>
            <person name="Zdobnov E.M."/>
            <person name="Grigoriev I.V."/>
            <person name="Lynch M."/>
            <person name="Boore J.L."/>
        </authorList>
    </citation>
    <scope>NUCLEOTIDE SEQUENCE [LARGE SCALE GENOMIC DNA]</scope>
</reference>
<accession>E9HDU6</accession>
<dbReference type="AlphaFoldDB" id="E9HDU6"/>
<protein>
    <submittedName>
        <fullName evidence="1">Uncharacterized protein</fullName>
    </submittedName>
</protein>
<proteinExistence type="predicted"/>
<name>E9HDU6_DAPPU</name>
<dbReference type="InParanoid" id="E9HDU6"/>
<keyword evidence="2" id="KW-1185">Reference proteome</keyword>
<dbReference type="KEGG" id="dpx:DAPPUDRAFT_257576"/>
<evidence type="ECO:0000313" key="1">
    <source>
        <dbReference type="EMBL" id="EFX70087.1"/>
    </source>
</evidence>
<dbReference type="EMBL" id="GL732625">
    <property type="protein sequence ID" value="EFX70087.1"/>
    <property type="molecule type" value="Genomic_DNA"/>
</dbReference>
<gene>
    <name evidence="1" type="ORF">DAPPUDRAFT_257576</name>
</gene>
<evidence type="ECO:0000313" key="2">
    <source>
        <dbReference type="Proteomes" id="UP000000305"/>
    </source>
</evidence>
<dbReference type="Proteomes" id="UP000000305">
    <property type="component" value="Unassembled WGS sequence"/>
</dbReference>